<reference evidence="3" key="2">
    <citation type="journal article" date="2013" name="Nat. Commun.">
        <title>Genome of the Chinese tree shrew.</title>
        <authorList>
            <person name="Fan Y."/>
            <person name="Huang Z.Y."/>
            <person name="Cao C.C."/>
            <person name="Chen C.S."/>
            <person name="Chen Y.X."/>
            <person name="Fan D.D."/>
            <person name="He J."/>
            <person name="Hou H.L."/>
            <person name="Hu L."/>
            <person name="Hu X.T."/>
            <person name="Jiang X.T."/>
            <person name="Lai R."/>
            <person name="Lang Y.S."/>
            <person name="Liang B."/>
            <person name="Liao S.G."/>
            <person name="Mu D."/>
            <person name="Ma Y.Y."/>
            <person name="Niu Y.Y."/>
            <person name="Sun X.Q."/>
            <person name="Xia J.Q."/>
            <person name="Xiao J."/>
            <person name="Xiong Z.Q."/>
            <person name="Xu L."/>
            <person name="Yang L."/>
            <person name="Zhang Y."/>
            <person name="Zhao W."/>
            <person name="Zhao X.D."/>
            <person name="Zheng Y.T."/>
            <person name="Zhou J.M."/>
            <person name="Zhu Y.B."/>
            <person name="Zhang G.J."/>
            <person name="Wang J."/>
            <person name="Yao Y.G."/>
        </authorList>
    </citation>
    <scope>NUCLEOTIDE SEQUENCE [LARGE SCALE GENOMIC DNA]</scope>
</reference>
<reference evidence="3" key="1">
    <citation type="submission" date="2012-07" db="EMBL/GenBank/DDBJ databases">
        <title>Genome of the Chinese tree shrew, a rising model animal genetically related to primates.</title>
        <authorList>
            <person name="Zhang G."/>
            <person name="Fan Y."/>
            <person name="Yao Y."/>
            <person name="Huang Z."/>
        </authorList>
    </citation>
    <scope>NUCLEOTIDE SEQUENCE [LARGE SCALE GENOMIC DNA]</scope>
</reference>
<evidence type="ECO:0000313" key="3">
    <source>
        <dbReference type="Proteomes" id="UP000011518"/>
    </source>
</evidence>
<accession>L9KHI7</accession>
<dbReference type="InParanoid" id="L9KHI7"/>
<evidence type="ECO:0000256" key="1">
    <source>
        <dbReference type="SAM" id="MobiDB-lite"/>
    </source>
</evidence>
<evidence type="ECO:0000313" key="2">
    <source>
        <dbReference type="EMBL" id="ELW62181.1"/>
    </source>
</evidence>
<dbReference type="EMBL" id="KB320835">
    <property type="protein sequence ID" value="ELW62181.1"/>
    <property type="molecule type" value="Genomic_DNA"/>
</dbReference>
<organism evidence="2 3">
    <name type="scientific">Tupaia chinensis</name>
    <name type="common">Chinese tree shrew</name>
    <name type="synonym">Tupaia belangeri chinensis</name>
    <dbReference type="NCBI Taxonomy" id="246437"/>
    <lineage>
        <taxon>Eukaryota</taxon>
        <taxon>Metazoa</taxon>
        <taxon>Chordata</taxon>
        <taxon>Craniata</taxon>
        <taxon>Vertebrata</taxon>
        <taxon>Euteleostomi</taxon>
        <taxon>Mammalia</taxon>
        <taxon>Eutheria</taxon>
        <taxon>Euarchontoglires</taxon>
        <taxon>Scandentia</taxon>
        <taxon>Tupaiidae</taxon>
        <taxon>Tupaia</taxon>
    </lineage>
</organism>
<gene>
    <name evidence="2" type="ORF">TREES_T100013321</name>
</gene>
<dbReference type="AlphaFoldDB" id="L9KHI7"/>
<name>L9KHI7_TUPCH</name>
<keyword evidence="3" id="KW-1185">Reference proteome</keyword>
<sequence length="270" mass="29850">MDSRPRVTAQGAPHWSLPTHGAPRTHSPDAHVMDEVVVCMLLKLLWWRHPVHRHGRDRTHLVSCSHHHREARLRCLLSCRYTREGSLCLGLTSPALLPSTSSSRAYLHSLAGREVGVSHQQRNKGPPVASAGGSSSRLRDCSALVRLRVGQRLRLGRLRSLSSLLADRTPPGGAGRSAEPVRLPRVKDYLKALSLEELSSEHQETHLRLFIAAVGRQKLMSGLDTGPWDLVHPHDGGTCPCMALDSPLHPNLCRLLSRSFIIHTLFSAFP</sequence>
<dbReference type="Proteomes" id="UP000011518">
    <property type="component" value="Unassembled WGS sequence"/>
</dbReference>
<proteinExistence type="predicted"/>
<feature type="region of interest" description="Disordered" evidence="1">
    <location>
        <begin position="116"/>
        <end position="136"/>
    </location>
</feature>
<protein>
    <submittedName>
        <fullName evidence="2">Uncharacterized protein</fullName>
    </submittedName>
</protein>
<feature type="region of interest" description="Disordered" evidence="1">
    <location>
        <begin position="1"/>
        <end position="26"/>
    </location>
</feature>